<dbReference type="InterPro" id="IPR056251">
    <property type="entry name" value="Arm_rpt_dom"/>
</dbReference>
<dbReference type="Pfam" id="PF05729">
    <property type="entry name" value="NACHT"/>
    <property type="match status" value="1"/>
</dbReference>
<dbReference type="InterPro" id="IPR016024">
    <property type="entry name" value="ARM-type_fold"/>
</dbReference>
<evidence type="ECO:0000313" key="3">
    <source>
        <dbReference type="Proteomes" id="UP000827284"/>
    </source>
</evidence>
<dbReference type="Gene3D" id="1.25.10.10">
    <property type="entry name" value="Leucine-rich Repeat Variant"/>
    <property type="match status" value="7"/>
</dbReference>
<dbReference type="OrthoDB" id="427518at2759"/>
<dbReference type="InterPro" id="IPR027417">
    <property type="entry name" value="P-loop_NTPase"/>
</dbReference>
<name>A0A9P3H0V3_9FUNG</name>
<proteinExistence type="predicted"/>
<sequence length="2052" mass="225718">MPFSATAALEQARVSINAAQEALGSENATVHYYRTAKSALNKIDVKKADPEVLQEMMIAFQDLALVFDRSEGQKTRADKCRERADDLRGEHEGRRRTYAAFHESIHATIHAATIAPSLLGLEFSPPIAQAGVTHWNSLASSSAMTSDTSPVSAAGNIIESSSTAVILQTSPASTTANTTANITPTTPQVSFPPIPAITSVSTASASSASLSFFSRDVGREPYICLLPGPDEPLQTTRQLARCLALLHRSVKEDDLSPEDISWRRSTLDNRHEMARLEDLSFQIIERFAKDKMKDAAAVDEVLQLAPALKDRHSRSILGAFIDTVNDSAMLHLYSLDGLGKAIYGADPWSIDSNDLVTILECLHKRLPSIHPASHQYCPMLLAVSRVLDAMSDAGVGGVDRVHLHGPLTDFLRESESSKDPYLTFQAAYATQALLNVPDDDTVWQAGFRRLWLALKGGAGFAQMPDPAEIGDMLEGLENLYEAGKGGVRLFKDALKAIKDRENPTFTAKEGLKFKRAWYYALHTAESYIHTGKLRHFRDLVTTTSCRHQLMFQWGICQLLGRFAADAQWGLESRQEAIGFLGALYRTGDIWNRQKGIDQIIFDALTNVVAHSYSNLEAAQSLLEEMRKQNSTLKSTSNLQSLPWSNMLYGDQAGRTILDGSLLRAVQDRKLRHANLENMLNHPPPPCLNDIHSALKIYHSPDLFIVRISGKDKLDLGTCFVNLAIVEAPEHRQREKQDLKEQAAIFHRIPSFEKVQNTNTQSLIPLEQLFDKRKLRSGKEGIPKRILVQGRAGIGKTTLCKRLVHAHQNNLWKDQFDAVLWLPLRQLRGSKSRTLERLFREKVFITQDLDEKQAALARALVISAQKGKVLFILDGLDEIVTDTGSDESRTFRSFLKTLLSQENVIITSRPSGLDSELLPTIDLELETVGFSQQNVKDFLTNVLEPSAARTVQEFIQRTPLIQGLVNIPVQLDVICFSWDSLPKDGTAMTMTGLYQLMVRKLWCKDAIRLKKKDGEEYLSERHINRYKPKRIDELMATELQHLGYLAFKGMINKHQIEFDEDDLLSAFEDLDDSAIGNQRCSPPKLVEVMKQTSFLHTADADLDNTNGGSRQAWYFLHLTFQEYFAATWIVRHFHLQQPGSSAGMMTTEEMIEFIQQHKYNPRYEIVWSMVAGLLEREPLVDFFERLQGAPRDLIGGRHQQILASCLNEARTRLDSAVAVALESELMKWLHLEMKICKHGHFSSSMVGSQPSFPEALLIETLNSERSWKPSLIRTLGARSTLSDSAIQTIIEALKDKDVRVRSSAASALGNQSIFSESANQSLVAALKNEDTNVKTSVVSALSNQSTLSASVIQSLIDALKDEDLRVKYLAAKVLGKQSTLSESVIRSLVVALKNEDQDFKYSAAEVLSKQSTLSASAILPLIAALKDDDKFVRYSATIALGKQSTSSESTIQHLVDTLKDEDRDVRSSAVTALGSQSLLSESAIQFLVDKLKDDDTGVRSSAATALGNQLTLPNSAIQFLIDALKDADRDIRSSAASVLGNQSILSASAIQSLVAELKEQDVHVRSLAATALGNQSTLSDSATLSLIDALKSEDKHLKSLAARVLGKQSTLSESAIRSLIDAVKDENYNVSSPAAWVLGNQSTIPDSAIQSLVDVLKGDDYGVRSSAVRALRKQSTFPDSVIQSLIDAFMNGGGYGRPMAARLLSQQPTLSESVIRSLAAALNDEHKYVRRSAAEILGKQSTLSESAIWSLIDAIKDEDNDVISSAASALGNQSTMPDLAIQSLVDALQDKDKNVRSSAATALGKQSAFPDSTIQSLIDTLEYDGGSIAATELGKQPELSESSVQSLVAALKYEDDNKYLAANVRYLAAEVLGIQSALSDSAIRSVADALQDKDKNVRSSAATALGKQSTLSDSAIESLSGALMDKDENVRTSVATALGRQSALSESAIRSLIAALKDKHEFVRNAASQSLGYQCHQLCKSLPSFSEDEIYCLYESHLFLYSCNHVISLQLQDETMRLYTEQGEQTLGPLSSDFVDILSSAFKAVQDKALKNK</sequence>
<organism evidence="2 3">
    <name type="scientific">Entomortierella parvispora</name>
    <dbReference type="NCBI Taxonomy" id="205924"/>
    <lineage>
        <taxon>Eukaryota</taxon>
        <taxon>Fungi</taxon>
        <taxon>Fungi incertae sedis</taxon>
        <taxon>Mucoromycota</taxon>
        <taxon>Mortierellomycotina</taxon>
        <taxon>Mortierellomycetes</taxon>
        <taxon>Mortierellales</taxon>
        <taxon>Mortierellaceae</taxon>
        <taxon>Entomortierella</taxon>
    </lineage>
</organism>
<evidence type="ECO:0000259" key="1">
    <source>
        <dbReference type="PROSITE" id="PS50837"/>
    </source>
</evidence>
<dbReference type="PANTHER" id="PTHR12697">
    <property type="entry name" value="PBS LYASE HEAT-LIKE PROTEIN"/>
    <property type="match status" value="1"/>
</dbReference>
<dbReference type="SUPFAM" id="SSF52540">
    <property type="entry name" value="P-loop containing nucleoside triphosphate hydrolases"/>
    <property type="match status" value="1"/>
</dbReference>
<comment type="caution">
    <text evidence="2">The sequence shown here is derived from an EMBL/GenBank/DDBJ whole genome shotgun (WGS) entry which is preliminary data.</text>
</comment>
<dbReference type="PROSITE" id="PS50837">
    <property type="entry name" value="NACHT"/>
    <property type="match status" value="1"/>
</dbReference>
<dbReference type="Pfam" id="PF23948">
    <property type="entry name" value="ARM_5"/>
    <property type="match status" value="1"/>
</dbReference>
<keyword evidence="3" id="KW-1185">Reference proteome</keyword>
<dbReference type="Pfam" id="PF13646">
    <property type="entry name" value="HEAT_2"/>
    <property type="match status" value="6"/>
</dbReference>
<dbReference type="SMART" id="SM00185">
    <property type="entry name" value="ARM"/>
    <property type="match status" value="5"/>
</dbReference>
<dbReference type="Proteomes" id="UP000827284">
    <property type="component" value="Unassembled WGS sequence"/>
</dbReference>
<dbReference type="GO" id="GO:0016491">
    <property type="term" value="F:oxidoreductase activity"/>
    <property type="evidence" value="ECO:0007669"/>
    <property type="project" value="TreeGrafter"/>
</dbReference>
<reference evidence="2" key="1">
    <citation type="submission" date="2021-11" db="EMBL/GenBank/DDBJ databases">
        <authorList>
            <person name="Herlambang A."/>
            <person name="Guo Y."/>
            <person name="Takashima Y."/>
            <person name="Nishizawa T."/>
        </authorList>
    </citation>
    <scope>NUCLEOTIDE SEQUENCE</scope>
    <source>
        <strain evidence="2">E1425</strain>
    </source>
</reference>
<feature type="domain" description="NACHT" evidence="1">
    <location>
        <begin position="783"/>
        <end position="911"/>
    </location>
</feature>
<gene>
    <name evidence="2" type="ORF">EMPS_00404</name>
</gene>
<dbReference type="InterPro" id="IPR007111">
    <property type="entry name" value="NACHT_NTPase"/>
</dbReference>
<dbReference type="PANTHER" id="PTHR12697:SF5">
    <property type="entry name" value="DEOXYHYPUSINE HYDROXYLASE"/>
    <property type="match status" value="1"/>
</dbReference>
<evidence type="ECO:0000313" key="2">
    <source>
        <dbReference type="EMBL" id="GJJ68058.1"/>
    </source>
</evidence>
<dbReference type="InterPro" id="IPR000225">
    <property type="entry name" value="Armadillo"/>
</dbReference>
<dbReference type="InterPro" id="IPR004155">
    <property type="entry name" value="PBS_lyase_HEAT"/>
</dbReference>
<accession>A0A9P3H0V3</accession>
<dbReference type="SUPFAM" id="SSF48371">
    <property type="entry name" value="ARM repeat"/>
    <property type="match status" value="2"/>
</dbReference>
<dbReference type="Gene3D" id="3.40.50.300">
    <property type="entry name" value="P-loop containing nucleotide triphosphate hydrolases"/>
    <property type="match status" value="1"/>
</dbReference>
<protein>
    <recommendedName>
        <fullName evidence="1">NACHT domain-containing protein</fullName>
    </recommendedName>
</protein>
<dbReference type="InterPro" id="IPR055496">
    <property type="entry name" value="DUF7068"/>
</dbReference>
<dbReference type="EMBL" id="BQFW01000001">
    <property type="protein sequence ID" value="GJJ68058.1"/>
    <property type="molecule type" value="Genomic_DNA"/>
</dbReference>
<reference evidence="2" key="2">
    <citation type="journal article" date="2022" name="Microbiol. Resour. Announc.">
        <title>Whole-Genome Sequence of Entomortierella parvispora E1425, a Mucoromycotan Fungus Associated with Burkholderiaceae-Related Endosymbiotic Bacteria.</title>
        <authorList>
            <person name="Herlambang A."/>
            <person name="Guo Y."/>
            <person name="Takashima Y."/>
            <person name="Narisawa K."/>
            <person name="Ohta H."/>
            <person name="Nishizawa T."/>
        </authorList>
    </citation>
    <scope>NUCLEOTIDE SEQUENCE</scope>
    <source>
        <strain evidence="2">E1425</strain>
    </source>
</reference>
<dbReference type="SMART" id="SM00567">
    <property type="entry name" value="EZ_HEAT"/>
    <property type="match status" value="12"/>
</dbReference>
<dbReference type="Pfam" id="PF23238">
    <property type="entry name" value="DUF7068"/>
    <property type="match status" value="1"/>
</dbReference>
<dbReference type="InterPro" id="IPR011989">
    <property type="entry name" value="ARM-like"/>
</dbReference>